<comment type="caution">
    <text evidence="4">The sequence shown here is derived from an EMBL/GenBank/DDBJ whole genome shotgun (WGS) entry which is preliminary data.</text>
</comment>
<dbReference type="EMBL" id="AWUE01012526">
    <property type="protein sequence ID" value="OMP08981.1"/>
    <property type="molecule type" value="Genomic_DNA"/>
</dbReference>
<dbReference type="AlphaFoldDB" id="A0A1R3KPH3"/>
<dbReference type="InterPro" id="IPR051504">
    <property type="entry name" value="Plant_metabolite_acyltrans"/>
</dbReference>
<evidence type="ECO:0000256" key="1">
    <source>
        <dbReference type="ARBA" id="ARBA00022679"/>
    </source>
</evidence>
<dbReference type="OrthoDB" id="1862401at2759"/>
<reference evidence="5" key="1">
    <citation type="submission" date="2013-09" db="EMBL/GenBank/DDBJ databases">
        <title>Corchorus olitorius genome sequencing.</title>
        <authorList>
            <person name="Alam M."/>
            <person name="Haque M.S."/>
            <person name="Islam M.S."/>
            <person name="Emdad E.M."/>
            <person name="Islam M.M."/>
            <person name="Ahmed B."/>
            <person name="Halim A."/>
            <person name="Hossen Q.M.M."/>
            <person name="Hossain M.Z."/>
            <person name="Ahmed R."/>
            <person name="Khan M.M."/>
            <person name="Islam R."/>
            <person name="Rashid M.M."/>
            <person name="Khan S.A."/>
            <person name="Rahman M.S."/>
            <person name="Alam M."/>
            <person name="Yahiya A.S."/>
            <person name="Khan M.S."/>
            <person name="Azam M.S."/>
            <person name="Haque T."/>
            <person name="Lashkar M.Z.H."/>
            <person name="Akhand A.I."/>
            <person name="Morshed G."/>
            <person name="Roy S."/>
            <person name="Uddin K.S."/>
            <person name="Rabeya T."/>
            <person name="Hossain A.S."/>
            <person name="Chowdhury A."/>
            <person name="Snigdha A.R."/>
            <person name="Mortoza M.S."/>
            <person name="Matin S.A."/>
            <person name="Hoque S.M.E."/>
            <person name="Islam M.K."/>
            <person name="Roy D.K."/>
            <person name="Haider R."/>
            <person name="Moosa M.M."/>
            <person name="Elias S.M."/>
            <person name="Hasan A.M."/>
            <person name="Jahan S."/>
            <person name="Shafiuddin M."/>
            <person name="Mahmood N."/>
            <person name="Shommy N.S."/>
        </authorList>
    </citation>
    <scope>NUCLEOTIDE SEQUENCE [LARGE SCALE GENOMIC DNA]</scope>
    <source>
        <strain evidence="5">cv. O-4</strain>
    </source>
</reference>
<feature type="signal peptide" evidence="3">
    <location>
        <begin position="1"/>
        <end position="28"/>
    </location>
</feature>
<dbReference type="Pfam" id="PF02458">
    <property type="entry name" value="Transferase"/>
    <property type="match status" value="1"/>
</dbReference>
<organism evidence="4 5">
    <name type="scientific">Corchorus olitorius</name>
    <dbReference type="NCBI Taxonomy" id="93759"/>
    <lineage>
        <taxon>Eukaryota</taxon>
        <taxon>Viridiplantae</taxon>
        <taxon>Streptophyta</taxon>
        <taxon>Embryophyta</taxon>
        <taxon>Tracheophyta</taxon>
        <taxon>Spermatophyta</taxon>
        <taxon>Magnoliopsida</taxon>
        <taxon>eudicotyledons</taxon>
        <taxon>Gunneridae</taxon>
        <taxon>Pentapetalae</taxon>
        <taxon>rosids</taxon>
        <taxon>malvids</taxon>
        <taxon>Malvales</taxon>
        <taxon>Malvaceae</taxon>
        <taxon>Grewioideae</taxon>
        <taxon>Apeibeae</taxon>
        <taxon>Corchorus</taxon>
    </lineage>
</organism>
<proteinExistence type="predicted"/>
<feature type="chain" id="PRO_5013226790" evidence="3">
    <location>
        <begin position="29"/>
        <end position="204"/>
    </location>
</feature>
<dbReference type="InterPro" id="IPR023213">
    <property type="entry name" value="CAT-like_dom_sf"/>
</dbReference>
<keyword evidence="5" id="KW-1185">Reference proteome</keyword>
<keyword evidence="2" id="KW-0012">Acyltransferase</keyword>
<name>A0A1R3KPH3_9ROSI</name>
<dbReference type="STRING" id="93759.A0A1R3KPH3"/>
<sequence>MSSAGINPPHLSTFVLILAYTITSLVKARGGEGDRVVLIIFVVDCRSRLKPPLPVTYLRNCVMGSKRSAKAKDFIGENGFGFAVNLVSNMVDKFNVVEEAENQLLNAPSLVKPDERIQKISVSGSPRLGMYGSDFGLGELKKVEIASIDRTGAISIAESRDGGGGVEIGLALNKAEIRNFIASLIFDGLCNATLNFNRYHSCKL</sequence>
<evidence type="ECO:0000313" key="4">
    <source>
        <dbReference type="EMBL" id="OMP08981.1"/>
    </source>
</evidence>
<gene>
    <name evidence="4" type="ORF">COLO4_05930</name>
</gene>
<dbReference type="Proteomes" id="UP000187203">
    <property type="component" value="Unassembled WGS sequence"/>
</dbReference>
<dbReference type="Gene3D" id="3.30.559.10">
    <property type="entry name" value="Chloramphenicol acetyltransferase-like domain"/>
    <property type="match status" value="1"/>
</dbReference>
<keyword evidence="3" id="KW-0732">Signal</keyword>
<dbReference type="GO" id="GO:0016747">
    <property type="term" value="F:acyltransferase activity, transferring groups other than amino-acyl groups"/>
    <property type="evidence" value="ECO:0007669"/>
    <property type="project" value="UniProtKB-ARBA"/>
</dbReference>
<evidence type="ECO:0000256" key="3">
    <source>
        <dbReference type="SAM" id="SignalP"/>
    </source>
</evidence>
<accession>A0A1R3KPH3</accession>
<evidence type="ECO:0000313" key="5">
    <source>
        <dbReference type="Proteomes" id="UP000187203"/>
    </source>
</evidence>
<protein>
    <submittedName>
        <fullName evidence="4">Transferase</fullName>
    </submittedName>
</protein>
<dbReference type="PANTHER" id="PTHR31625">
    <property type="match status" value="1"/>
</dbReference>
<evidence type="ECO:0000256" key="2">
    <source>
        <dbReference type="ARBA" id="ARBA00023315"/>
    </source>
</evidence>
<keyword evidence="1 4" id="KW-0808">Transferase</keyword>